<dbReference type="SMR" id="A0A140G941"/>
<proteinExistence type="predicted"/>
<protein>
    <submittedName>
        <fullName evidence="2">ORF1</fullName>
    </submittedName>
</protein>
<feature type="compositionally biased region" description="Basic and acidic residues" evidence="1">
    <location>
        <begin position="125"/>
        <end position="144"/>
    </location>
</feature>
<dbReference type="EMBL" id="KT756877">
    <property type="protein sequence ID" value="AMM63581.1"/>
    <property type="molecule type" value="Genomic_RNA"/>
</dbReference>
<name>A0A140G941_9SECO</name>
<dbReference type="EMBL" id="KT756875">
    <property type="protein sequence ID" value="AMM63578.1"/>
    <property type="molecule type" value="Genomic_RNA"/>
</dbReference>
<sequence>MSFIGHLNTSVEEQAFHQQVASSNWICSVDVGTGLINSNPTLDFKVIPPTGGAVSVLTVSWENSTPQIVPGHYLLRSGNWPVKNVKLSGLLVHRSVRLETTRKVLEENKVSISNITTSSSPTGDSKGKSKVDQPTREDLLKENKALREELERTRKELLEQKSENQKLRLQLSNQVSNNDIFSGWTENGPQ</sequence>
<evidence type="ECO:0000313" key="2">
    <source>
        <dbReference type="EMBL" id="AMM63581.1"/>
    </source>
</evidence>
<organism evidence="2">
    <name type="scientific">Tomato marchitez virus</name>
    <dbReference type="NCBI Taxonomy" id="470166"/>
    <lineage>
        <taxon>Viruses</taxon>
        <taxon>Riboviria</taxon>
        <taxon>Orthornavirae</taxon>
        <taxon>Pisuviricota</taxon>
        <taxon>Pisoniviricetes</taxon>
        <taxon>Picornavirales</taxon>
        <taxon>Secoviridae</taxon>
        <taxon>Torradovirus</taxon>
        <taxon>Torradovirus marchitezum</taxon>
    </lineage>
</organism>
<accession>A0A140G941</accession>
<evidence type="ECO:0000256" key="1">
    <source>
        <dbReference type="SAM" id="MobiDB-lite"/>
    </source>
</evidence>
<feature type="region of interest" description="Disordered" evidence="1">
    <location>
        <begin position="114"/>
        <end position="144"/>
    </location>
</feature>
<reference evidence="2" key="1">
    <citation type="journal article" date="2016" name="Phytopathology">
        <title>RNA1-independent replication and GFP-expression from Tomato marchitez virus isolate M cloned cDNAs.</title>
        <authorList>
            <person name="Ferriol I."/>
            <person name="Turina M."/>
            <person name="Zamora-Macorra E.J."/>
            <person name="Falk B."/>
        </authorList>
    </citation>
    <scope>NUCLEOTIDE SEQUENCE</scope>
    <source>
        <strain evidence="2">M</strain>
    </source>
</reference>